<dbReference type="GO" id="GO:0005886">
    <property type="term" value="C:plasma membrane"/>
    <property type="evidence" value="ECO:0007669"/>
    <property type="project" value="UniProtKB-SubCell"/>
</dbReference>
<evidence type="ECO:0000256" key="2">
    <source>
        <dbReference type="ARBA" id="ARBA00022475"/>
    </source>
</evidence>
<feature type="transmembrane region" description="Helical" evidence="6">
    <location>
        <begin position="77"/>
        <end position="96"/>
    </location>
</feature>
<keyword evidence="4 6" id="KW-1133">Transmembrane helix</keyword>
<dbReference type="EMBL" id="DTLS01000076">
    <property type="protein sequence ID" value="HGZ60092.1"/>
    <property type="molecule type" value="Genomic_DNA"/>
</dbReference>
<sequence>MQNSLRMSSTPRKLSVMQPRNRRLDMAMVERKNFLQSILNSIRGARWLIVLGGIFLLGLAFSLLSPAFLQFRNLQNIIVQASVTGIMAVGMTFVIMTAGIDISVGGILYLTLVLATGLALKMGTGGIFAGTIIYLIAILLGTILGLVNGLLINFVGINPLVVTLATLSVYRGLAIHINKAGITIPPESARFLGIGKILGVPVPLLLAILVTFIGALILSRTRFGRYALAIGASSTSAYQSGLPVRPVLIAVYAIAGLCAGLAGLILMGRVGAVQTDMGIGIEFTVITAVVLGGTLLSGGRASILGSLLGAILLVMIDNGLNLMHASAFIYDIVRGSVLIGAVLIDRASALELFRNWFSLRNLKVSNQRKIST</sequence>
<dbReference type="PANTHER" id="PTHR32196:SF72">
    <property type="entry name" value="RIBOSE IMPORT PERMEASE PROTEIN RBSC"/>
    <property type="match status" value="1"/>
</dbReference>
<dbReference type="Pfam" id="PF02653">
    <property type="entry name" value="BPD_transp_2"/>
    <property type="match status" value="1"/>
</dbReference>
<feature type="transmembrane region" description="Helical" evidence="6">
    <location>
        <begin position="191"/>
        <end position="218"/>
    </location>
</feature>
<proteinExistence type="predicted"/>
<dbReference type="CDD" id="cd06579">
    <property type="entry name" value="TM_PBP1_transp_AraH_like"/>
    <property type="match status" value="1"/>
</dbReference>
<evidence type="ECO:0000256" key="6">
    <source>
        <dbReference type="SAM" id="Phobius"/>
    </source>
</evidence>
<evidence type="ECO:0000256" key="3">
    <source>
        <dbReference type="ARBA" id="ARBA00022692"/>
    </source>
</evidence>
<reference evidence="7" key="1">
    <citation type="journal article" date="2020" name="mSystems">
        <title>Genome- and Community-Level Interaction Insights into Carbon Utilization and Element Cycling Functions of Hydrothermarchaeota in Hydrothermal Sediment.</title>
        <authorList>
            <person name="Zhou Z."/>
            <person name="Liu Y."/>
            <person name="Xu W."/>
            <person name="Pan J."/>
            <person name="Luo Z.H."/>
            <person name="Li M."/>
        </authorList>
    </citation>
    <scope>NUCLEOTIDE SEQUENCE [LARGE SCALE GENOMIC DNA]</scope>
    <source>
        <strain evidence="7">SpSt-885</strain>
    </source>
</reference>
<feature type="transmembrane region" description="Helical" evidence="6">
    <location>
        <begin position="249"/>
        <end position="271"/>
    </location>
</feature>
<dbReference type="GO" id="GO:0022857">
    <property type="term" value="F:transmembrane transporter activity"/>
    <property type="evidence" value="ECO:0007669"/>
    <property type="project" value="InterPro"/>
</dbReference>
<protein>
    <submittedName>
        <fullName evidence="7">ABC transporter permease</fullName>
    </submittedName>
</protein>
<dbReference type="InterPro" id="IPR001851">
    <property type="entry name" value="ABC_transp_permease"/>
</dbReference>
<evidence type="ECO:0000256" key="1">
    <source>
        <dbReference type="ARBA" id="ARBA00004651"/>
    </source>
</evidence>
<evidence type="ECO:0000256" key="5">
    <source>
        <dbReference type="ARBA" id="ARBA00023136"/>
    </source>
</evidence>
<dbReference type="AlphaFoldDB" id="A0A7J3SLD6"/>
<keyword evidence="5 6" id="KW-0472">Membrane</keyword>
<name>A0A7J3SLD6_9CREN</name>
<feature type="transmembrane region" description="Helical" evidence="6">
    <location>
        <begin position="283"/>
        <end position="316"/>
    </location>
</feature>
<gene>
    <name evidence="7" type="ORF">ENW83_02650</name>
</gene>
<feature type="transmembrane region" description="Helical" evidence="6">
    <location>
        <begin position="127"/>
        <end position="144"/>
    </location>
</feature>
<dbReference type="PANTHER" id="PTHR32196">
    <property type="entry name" value="ABC TRANSPORTER PERMEASE PROTEIN YPHD-RELATED-RELATED"/>
    <property type="match status" value="1"/>
</dbReference>
<organism evidence="7">
    <name type="scientific">Fervidicoccus fontis</name>
    <dbReference type="NCBI Taxonomy" id="683846"/>
    <lineage>
        <taxon>Archaea</taxon>
        <taxon>Thermoproteota</taxon>
        <taxon>Thermoprotei</taxon>
        <taxon>Fervidicoccales</taxon>
        <taxon>Fervidicoccaceae</taxon>
        <taxon>Fervidicoccus</taxon>
    </lineage>
</organism>
<keyword evidence="3 6" id="KW-0812">Transmembrane</keyword>
<feature type="transmembrane region" description="Helical" evidence="6">
    <location>
        <begin position="150"/>
        <end position="170"/>
    </location>
</feature>
<evidence type="ECO:0000256" key="4">
    <source>
        <dbReference type="ARBA" id="ARBA00022989"/>
    </source>
</evidence>
<evidence type="ECO:0000313" key="7">
    <source>
        <dbReference type="EMBL" id="HGZ60092.1"/>
    </source>
</evidence>
<comment type="subcellular location">
    <subcellularLocation>
        <location evidence="1">Cell membrane</location>
        <topology evidence="1">Multi-pass membrane protein</topology>
    </subcellularLocation>
</comment>
<comment type="caution">
    <text evidence="7">The sequence shown here is derived from an EMBL/GenBank/DDBJ whole genome shotgun (WGS) entry which is preliminary data.</text>
</comment>
<keyword evidence="2" id="KW-1003">Cell membrane</keyword>
<accession>A0A7J3SLD6</accession>
<feature type="transmembrane region" description="Helical" evidence="6">
    <location>
        <begin position="45"/>
        <end position="65"/>
    </location>
</feature>